<reference evidence="1 2" key="1">
    <citation type="submission" date="2019-08" db="EMBL/GenBank/DDBJ databases">
        <title>Whole genome of Aphis craccivora.</title>
        <authorList>
            <person name="Voronova N.V."/>
            <person name="Shulinski R.S."/>
            <person name="Bandarenka Y.V."/>
            <person name="Zhorov D.G."/>
            <person name="Warner D."/>
        </authorList>
    </citation>
    <scope>NUCLEOTIDE SEQUENCE [LARGE SCALE GENOMIC DNA]</scope>
    <source>
        <strain evidence="1">180601</strain>
        <tissue evidence="1">Whole Body</tissue>
    </source>
</reference>
<comment type="caution">
    <text evidence="1">The sequence shown here is derived from an EMBL/GenBank/DDBJ whole genome shotgun (WGS) entry which is preliminary data.</text>
</comment>
<gene>
    <name evidence="1" type="ORF">FWK35_00030530</name>
</gene>
<name>A0A6G0WYF0_APHCR</name>
<organism evidence="1 2">
    <name type="scientific">Aphis craccivora</name>
    <name type="common">Cowpea aphid</name>
    <dbReference type="NCBI Taxonomy" id="307492"/>
    <lineage>
        <taxon>Eukaryota</taxon>
        <taxon>Metazoa</taxon>
        <taxon>Ecdysozoa</taxon>
        <taxon>Arthropoda</taxon>
        <taxon>Hexapoda</taxon>
        <taxon>Insecta</taxon>
        <taxon>Pterygota</taxon>
        <taxon>Neoptera</taxon>
        <taxon>Paraneoptera</taxon>
        <taxon>Hemiptera</taxon>
        <taxon>Sternorrhyncha</taxon>
        <taxon>Aphidomorpha</taxon>
        <taxon>Aphidoidea</taxon>
        <taxon>Aphididae</taxon>
        <taxon>Aphidini</taxon>
        <taxon>Aphis</taxon>
        <taxon>Aphis</taxon>
    </lineage>
</organism>
<sequence>MGQPFMGHKEREEDSNRRMFLELAWLLKKYDPILKKHLEEGPQNATYISNILIRNLEYWVALKFITCAKRFQSPFNDRQPQYSAMIMIL</sequence>
<protein>
    <submittedName>
        <fullName evidence="1">Zinc finger MYM-type protein 1-like</fullName>
    </submittedName>
</protein>
<evidence type="ECO:0000313" key="1">
    <source>
        <dbReference type="EMBL" id="KAF0732541.1"/>
    </source>
</evidence>
<accession>A0A6G0WYF0</accession>
<dbReference type="EMBL" id="VUJU01008314">
    <property type="protein sequence ID" value="KAF0732541.1"/>
    <property type="molecule type" value="Genomic_DNA"/>
</dbReference>
<dbReference type="Proteomes" id="UP000478052">
    <property type="component" value="Unassembled WGS sequence"/>
</dbReference>
<evidence type="ECO:0000313" key="2">
    <source>
        <dbReference type="Proteomes" id="UP000478052"/>
    </source>
</evidence>
<keyword evidence="2" id="KW-1185">Reference proteome</keyword>
<dbReference type="AlphaFoldDB" id="A0A6G0WYF0"/>
<proteinExistence type="predicted"/>